<name>A0ABZ1CE07_9BACT</name>
<dbReference type="SUPFAM" id="SSF56672">
    <property type="entry name" value="DNA/RNA polymerases"/>
    <property type="match status" value="1"/>
</dbReference>
<protein>
    <recommendedName>
        <fullName evidence="3">UmuC domain-containing protein</fullName>
    </recommendedName>
</protein>
<dbReference type="PROSITE" id="PS50173">
    <property type="entry name" value="UMUC"/>
    <property type="match status" value="1"/>
</dbReference>
<dbReference type="PANTHER" id="PTHR35369">
    <property type="entry name" value="BLR3025 PROTEIN-RELATED"/>
    <property type="match status" value="1"/>
</dbReference>
<keyword evidence="5" id="KW-1185">Reference proteome</keyword>
<organism evidence="4 5">
    <name type="scientific">Actomonas aquatica</name>
    <dbReference type="NCBI Taxonomy" id="2866162"/>
    <lineage>
        <taxon>Bacteria</taxon>
        <taxon>Pseudomonadati</taxon>
        <taxon>Verrucomicrobiota</taxon>
        <taxon>Opitutia</taxon>
        <taxon>Opitutales</taxon>
        <taxon>Opitutaceae</taxon>
        <taxon>Actomonas</taxon>
    </lineage>
</organism>
<proteinExistence type="inferred from homology"/>
<dbReference type="Pfam" id="PF00817">
    <property type="entry name" value="IMS"/>
    <property type="match status" value="1"/>
</dbReference>
<dbReference type="InterPro" id="IPR043502">
    <property type="entry name" value="DNA/RNA_pol_sf"/>
</dbReference>
<dbReference type="EMBL" id="CP139781">
    <property type="protein sequence ID" value="WRQ89527.1"/>
    <property type="molecule type" value="Genomic_DNA"/>
</dbReference>
<evidence type="ECO:0000259" key="3">
    <source>
        <dbReference type="PROSITE" id="PS50173"/>
    </source>
</evidence>
<dbReference type="InterPro" id="IPR050356">
    <property type="entry name" value="SulA_CellDiv_inhibitor"/>
</dbReference>
<dbReference type="InterPro" id="IPR017961">
    <property type="entry name" value="DNA_pol_Y-fam_little_finger"/>
</dbReference>
<dbReference type="InterPro" id="IPR001126">
    <property type="entry name" value="UmuC"/>
</dbReference>
<comment type="similarity">
    <text evidence="1">Belongs to the DNA polymerase type-Y family.</text>
</comment>
<dbReference type="Pfam" id="PF11799">
    <property type="entry name" value="IMS_C"/>
    <property type="match status" value="1"/>
</dbReference>
<dbReference type="PANTHER" id="PTHR35369:SF2">
    <property type="entry name" value="BLR3025 PROTEIN"/>
    <property type="match status" value="1"/>
</dbReference>
<evidence type="ECO:0000256" key="1">
    <source>
        <dbReference type="ARBA" id="ARBA00010945"/>
    </source>
</evidence>
<dbReference type="InterPro" id="IPR043128">
    <property type="entry name" value="Rev_trsase/Diguanyl_cyclase"/>
</dbReference>
<keyword evidence="2" id="KW-0227">DNA damage</keyword>
<accession>A0ABZ1CE07</accession>
<dbReference type="RefSeq" id="WP_221029785.1">
    <property type="nucleotide sequence ID" value="NZ_CP139781.1"/>
</dbReference>
<evidence type="ECO:0000313" key="5">
    <source>
        <dbReference type="Proteomes" id="UP000738431"/>
    </source>
</evidence>
<reference evidence="4 5" key="1">
    <citation type="submission" date="2021-08" db="EMBL/GenBank/DDBJ databases">
        <authorList>
            <person name="Zhang D."/>
            <person name="Zhang A."/>
            <person name="Wang L."/>
        </authorList>
    </citation>
    <scope>NUCLEOTIDE SEQUENCE [LARGE SCALE GENOMIC DNA]</scope>
    <source>
        <strain evidence="4 5">WL0086</strain>
    </source>
</reference>
<dbReference type="Gene3D" id="3.30.70.270">
    <property type="match status" value="1"/>
</dbReference>
<reference evidence="4 5" key="2">
    <citation type="submission" date="2023-12" db="EMBL/GenBank/DDBJ databases">
        <title>Description of an unclassified Opitutus bacterium of Verrucomicrobiota.</title>
        <authorList>
            <person name="Zhang D.-F."/>
        </authorList>
    </citation>
    <scope>NUCLEOTIDE SEQUENCE [LARGE SCALE GENOMIC DNA]</scope>
    <source>
        <strain evidence="4 5">WL0086</strain>
    </source>
</reference>
<dbReference type="Proteomes" id="UP000738431">
    <property type="component" value="Chromosome"/>
</dbReference>
<evidence type="ECO:0000313" key="4">
    <source>
        <dbReference type="EMBL" id="WRQ89527.1"/>
    </source>
</evidence>
<gene>
    <name evidence="4" type="ORF">K1X11_008910</name>
</gene>
<dbReference type="Gene3D" id="3.40.1170.60">
    <property type="match status" value="1"/>
</dbReference>
<evidence type="ECO:0000256" key="2">
    <source>
        <dbReference type="ARBA" id="ARBA00022763"/>
    </source>
</evidence>
<feature type="domain" description="UmuC" evidence="3">
    <location>
        <begin position="13"/>
        <end position="164"/>
    </location>
</feature>
<sequence length="521" mass="55432">MVKKKPCLSASSFAVLHLADFPLQALLRTAPDLATRPVALLDGERKRALVLACTPAAAAHAVEPGLTAPAALSRCADLLLRQRQPAAEAEATAALLAAAATLAPLYEDTAPGIATADLTALPGPQRLPRIQSALTQLTTLGLTATAALAPTPLLARYGAQNLSPSSLSFSFSPPTEASLENPESKIQNIQNPQGFLAPLPLAIAEPSAEHAAILALWGVRTLGDLTALPKADVAQRLGPDGLALWERAAGQTTRPLQPVTPPATFSATLELEFAIETLEPLLFLLRRFTDRLALELSTAALSAAALTLTLTLDNDTTHTRTIRLPEPTASANLLHRTLHSHLETVSTDSPVIAARLDLEPTRSLHRQHGLFDSGLRDPHGFAETLARAAAILGEDHVGTPQLTDTHRPDASTLAPPAVAIDPLGEPAPLPPLGLPLRRFRPPLPARVELAPTTRIPTHLVTSTVHGPILAHQGPWRASGDWWQPDQAWTRQEWDIALGPPAPGLYRLTQTPSGWYLDGEYD</sequence>